<protein>
    <submittedName>
        <fullName evidence="6">DNA polymerase</fullName>
    </submittedName>
</protein>
<proteinExistence type="predicted"/>
<dbReference type="GO" id="GO:0003677">
    <property type="term" value="F:DNA binding"/>
    <property type="evidence" value="ECO:0007669"/>
    <property type="project" value="InterPro"/>
</dbReference>
<organism evidence="6">
    <name type="scientific">Siphoviridae sp. ct6GI21</name>
    <dbReference type="NCBI Taxonomy" id="2825340"/>
    <lineage>
        <taxon>Viruses</taxon>
        <taxon>Duplodnaviria</taxon>
        <taxon>Heunggongvirae</taxon>
        <taxon>Uroviricota</taxon>
        <taxon>Caudoviricetes</taxon>
    </lineage>
</organism>
<feature type="coiled-coil region" evidence="3">
    <location>
        <begin position="281"/>
        <end position="316"/>
    </location>
</feature>
<accession>A0A8S5U4B7</accession>
<dbReference type="InterPro" id="IPR002562">
    <property type="entry name" value="3'-5'_exonuclease_dom"/>
</dbReference>
<name>A0A8S5U4B7_9CAUD</name>
<dbReference type="InterPro" id="IPR001098">
    <property type="entry name" value="DNA-dir_DNA_pol_A_palm_dom"/>
</dbReference>
<keyword evidence="1" id="KW-0235">DNA replication</keyword>
<dbReference type="PANTHER" id="PTHR10133">
    <property type="entry name" value="DNA POLYMERASE I"/>
    <property type="match status" value="1"/>
</dbReference>
<dbReference type="SUPFAM" id="SSF53098">
    <property type="entry name" value="Ribonuclease H-like"/>
    <property type="match status" value="1"/>
</dbReference>
<dbReference type="Gene3D" id="3.30.70.370">
    <property type="match status" value="1"/>
</dbReference>
<dbReference type="InterPro" id="IPR036397">
    <property type="entry name" value="RNaseH_sf"/>
</dbReference>
<evidence type="ECO:0000256" key="2">
    <source>
        <dbReference type="ARBA" id="ARBA00023109"/>
    </source>
</evidence>
<dbReference type="GO" id="GO:0006261">
    <property type="term" value="P:DNA-templated DNA replication"/>
    <property type="evidence" value="ECO:0007669"/>
    <property type="project" value="InterPro"/>
</dbReference>
<sequence length="753" mass="85552">MALSFARPKSNDKNIIKKSKTITNRTSIRSGGSNIAAQIQSIVAIANQKLAIHKDDYILIREPDQLYEYMKEMKQVGEGALDTETTGLNPLLVDIVGGCIYTPGQKAAYIPINHKSYITGVRTKEQMDEETVSKIMKEFHKDIRWIFHNAKFDIRICRKTLGIDILPYWDTEIAAQCIDEEESHRLKDLHLKYCNSKDTESLTFDTLFKGVTFDNIPISTGYLYAAGDAIKTYELYEYQKTLLNRRVLSGPYNVFWNIEMPLIPVVADMEDRGVCLDFDVCKNLHEKYHKIREERKKQADETIALYKDEIDNYKMKNPNNKISDPISLSSPTQLAILFYDILGLESPDKKAPRGTGEDILKHFAQGKEKNLCEAILGMRNVEKLLGTYIDKMPEIALEDGRVHGVFKQYGAKTGRFSSKDPNLQNIPSHNKDIRQMFKAQDGYVLIGSDFSQQEPMVTAHLSADKKMQEAFINGKDIYATIAALAFHKPYEECKEFREDGTVNPAGKERRTQAKSIVLGILYGRQIPSIAEQLGVSTKEAQAIYDKVIASFPALGKFIEDSQEMARTEGYVTTAWGRRRHLHDMQLERYEFSYSGKVTNFDPLAFGSEVSTEVPKKVKDNYTKQLDKAFGWKKKNDIIQKALAEGIKIKDNGGFIAQAERQCVNARVQGSAADITKLAMIAINNDERMKELDFHLLIQVHDEVIGECPIENAKEAGERLSYLMRTAPSHLIKLPFKCDVSYTINWYGEEVEIE</sequence>
<dbReference type="GO" id="GO:0006302">
    <property type="term" value="P:double-strand break repair"/>
    <property type="evidence" value="ECO:0007669"/>
    <property type="project" value="TreeGrafter"/>
</dbReference>
<evidence type="ECO:0000313" key="6">
    <source>
        <dbReference type="EMBL" id="DAF89246.1"/>
    </source>
</evidence>
<feature type="domain" description="DNA-directed DNA polymerase family A palm" evidence="5">
    <location>
        <begin position="430"/>
        <end position="711"/>
    </location>
</feature>
<keyword evidence="3" id="KW-0175">Coiled coil</keyword>
<dbReference type="GO" id="GO:0008408">
    <property type="term" value="F:3'-5' exonuclease activity"/>
    <property type="evidence" value="ECO:0007669"/>
    <property type="project" value="InterPro"/>
</dbReference>
<evidence type="ECO:0000259" key="5">
    <source>
        <dbReference type="SMART" id="SM00482"/>
    </source>
</evidence>
<dbReference type="Gene3D" id="1.20.1060.10">
    <property type="entry name" value="Taq DNA Polymerase, Chain T, domain 4"/>
    <property type="match status" value="1"/>
</dbReference>
<dbReference type="SMART" id="SM00482">
    <property type="entry name" value="POLAc"/>
    <property type="match status" value="1"/>
</dbReference>
<dbReference type="SMART" id="SM00474">
    <property type="entry name" value="35EXOc"/>
    <property type="match status" value="1"/>
</dbReference>
<evidence type="ECO:0000256" key="3">
    <source>
        <dbReference type="SAM" id="Coils"/>
    </source>
</evidence>
<dbReference type="PANTHER" id="PTHR10133:SF27">
    <property type="entry name" value="DNA POLYMERASE NU"/>
    <property type="match status" value="1"/>
</dbReference>
<dbReference type="InterPro" id="IPR002298">
    <property type="entry name" value="DNA_polymerase_A"/>
</dbReference>
<dbReference type="Pfam" id="PF01612">
    <property type="entry name" value="DNA_pol_A_exo1"/>
    <property type="match status" value="1"/>
</dbReference>
<dbReference type="Pfam" id="PF00476">
    <property type="entry name" value="DNA_pol_A"/>
    <property type="match status" value="2"/>
</dbReference>
<dbReference type="Gene3D" id="3.30.420.10">
    <property type="entry name" value="Ribonuclease H-like superfamily/Ribonuclease H"/>
    <property type="match status" value="1"/>
</dbReference>
<dbReference type="Gene3D" id="1.10.150.20">
    <property type="entry name" value="5' to 3' exonuclease, C-terminal subdomain"/>
    <property type="match status" value="1"/>
</dbReference>
<dbReference type="InterPro" id="IPR012337">
    <property type="entry name" value="RNaseH-like_sf"/>
</dbReference>
<dbReference type="SUPFAM" id="SSF56672">
    <property type="entry name" value="DNA/RNA polymerases"/>
    <property type="match status" value="1"/>
</dbReference>
<dbReference type="InterPro" id="IPR043502">
    <property type="entry name" value="DNA/RNA_pol_sf"/>
</dbReference>
<evidence type="ECO:0000256" key="1">
    <source>
        <dbReference type="ARBA" id="ARBA00022705"/>
    </source>
</evidence>
<dbReference type="GO" id="GO:0003887">
    <property type="term" value="F:DNA-directed DNA polymerase activity"/>
    <property type="evidence" value="ECO:0007669"/>
    <property type="project" value="InterPro"/>
</dbReference>
<keyword evidence="2" id="KW-1194">Viral DNA replication</keyword>
<evidence type="ECO:0000259" key="4">
    <source>
        <dbReference type="SMART" id="SM00474"/>
    </source>
</evidence>
<dbReference type="GO" id="GO:0039693">
    <property type="term" value="P:viral DNA genome replication"/>
    <property type="evidence" value="ECO:0007669"/>
    <property type="project" value="UniProtKB-KW"/>
</dbReference>
<reference evidence="6" key="1">
    <citation type="journal article" date="2021" name="Proc. Natl. Acad. Sci. U.S.A.">
        <title>A Catalog of Tens of Thousands of Viruses from Human Metagenomes Reveals Hidden Associations with Chronic Diseases.</title>
        <authorList>
            <person name="Tisza M.J."/>
            <person name="Buck C.B."/>
        </authorList>
    </citation>
    <scope>NUCLEOTIDE SEQUENCE</scope>
    <source>
        <strain evidence="6">Ct6GI21</strain>
    </source>
</reference>
<dbReference type="PRINTS" id="PR00868">
    <property type="entry name" value="DNAPOLI"/>
</dbReference>
<feature type="domain" description="3'-5' exonuclease" evidence="4">
    <location>
        <begin position="57"/>
        <end position="244"/>
    </location>
</feature>
<dbReference type="EMBL" id="BK016005">
    <property type="protein sequence ID" value="DAF89246.1"/>
    <property type="molecule type" value="Genomic_DNA"/>
</dbReference>